<gene>
    <name evidence="1" type="ORF">H8K26_01320</name>
</gene>
<accession>A0ABR6XAW4</accession>
<evidence type="ECO:0008006" key="3">
    <source>
        <dbReference type="Google" id="ProtNLM"/>
    </source>
</evidence>
<dbReference type="Proteomes" id="UP000637632">
    <property type="component" value="Unassembled WGS sequence"/>
</dbReference>
<dbReference type="EMBL" id="JACOFT010000001">
    <property type="protein sequence ID" value="MBC3810067.1"/>
    <property type="molecule type" value="Genomic_DNA"/>
</dbReference>
<evidence type="ECO:0000313" key="2">
    <source>
        <dbReference type="Proteomes" id="UP000637632"/>
    </source>
</evidence>
<sequence length="165" mass="17706">MLTKKILSTAAILMLLACSPQFDWREVRGNDAPFRVLMPAKPASFSRDMQLAGLTLNMQMTAADAAGVNFAVGSVRLDDPGKAGVVAEAMKDGMLKNIDGQITQAASSPDGIVEMQGKLPDGEVVTMAARFIIRGPRVYQVIAIGPAKKLKQDVIDTYMSSFKTD</sequence>
<organism evidence="1 2">
    <name type="scientific">Undibacterium aquatile</name>
    <dbReference type="NCBI Taxonomy" id="1537398"/>
    <lineage>
        <taxon>Bacteria</taxon>
        <taxon>Pseudomonadati</taxon>
        <taxon>Pseudomonadota</taxon>
        <taxon>Betaproteobacteria</taxon>
        <taxon>Burkholderiales</taxon>
        <taxon>Oxalobacteraceae</taxon>
        <taxon>Undibacterium</taxon>
    </lineage>
</organism>
<reference evidence="1 2" key="1">
    <citation type="submission" date="2020-08" db="EMBL/GenBank/DDBJ databases">
        <title>Novel species isolated from subtropical streams in China.</title>
        <authorList>
            <person name="Lu H."/>
        </authorList>
    </citation>
    <scope>NUCLEOTIDE SEQUENCE [LARGE SCALE GENOMIC DNA]</scope>
    <source>
        <strain evidence="1 2">CCTCC AB 2015119</strain>
    </source>
</reference>
<proteinExistence type="predicted"/>
<comment type="caution">
    <text evidence="1">The sequence shown here is derived from an EMBL/GenBank/DDBJ whole genome shotgun (WGS) entry which is preliminary data.</text>
</comment>
<dbReference type="PROSITE" id="PS51257">
    <property type="entry name" value="PROKAR_LIPOPROTEIN"/>
    <property type="match status" value="1"/>
</dbReference>
<evidence type="ECO:0000313" key="1">
    <source>
        <dbReference type="EMBL" id="MBC3810067.1"/>
    </source>
</evidence>
<name>A0ABR6XAW4_9BURK</name>
<dbReference type="RefSeq" id="WP_190476795.1">
    <property type="nucleotide sequence ID" value="NZ_JACOFT010000001.1"/>
</dbReference>
<protein>
    <recommendedName>
        <fullName evidence="3">Transmembrane protein</fullName>
    </recommendedName>
</protein>
<keyword evidence="2" id="KW-1185">Reference proteome</keyword>